<gene>
    <name evidence="3" type="ORF">GCM10011385_00350</name>
</gene>
<organism evidence="3 4">
    <name type="scientific">Nitratireductor aestuarii</name>
    <dbReference type="NCBI Taxonomy" id="1735103"/>
    <lineage>
        <taxon>Bacteria</taxon>
        <taxon>Pseudomonadati</taxon>
        <taxon>Pseudomonadota</taxon>
        <taxon>Alphaproteobacteria</taxon>
        <taxon>Hyphomicrobiales</taxon>
        <taxon>Phyllobacteriaceae</taxon>
        <taxon>Nitratireductor</taxon>
    </lineage>
</organism>
<accession>A0A916RCX8</accession>
<dbReference type="SUPFAM" id="SSF56601">
    <property type="entry name" value="beta-lactamase/transpeptidase-like"/>
    <property type="match status" value="1"/>
</dbReference>
<dbReference type="AlphaFoldDB" id="A0A916RCX8"/>
<dbReference type="PANTHER" id="PTHR43283">
    <property type="entry name" value="BETA-LACTAMASE-RELATED"/>
    <property type="match status" value="1"/>
</dbReference>
<keyword evidence="1" id="KW-0732">Signal</keyword>
<name>A0A916RCX8_9HYPH</name>
<reference evidence="3" key="1">
    <citation type="journal article" date="2014" name="Int. J. Syst. Evol. Microbiol.">
        <title>Complete genome sequence of Corynebacterium casei LMG S-19264T (=DSM 44701T), isolated from a smear-ripened cheese.</title>
        <authorList>
            <consortium name="US DOE Joint Genome Institute (JGI-PGF)"/>
            <person name="Walter F."/>
            <person name="Albersmeier A."/>
            <person name="Kalinowski J."/>
            <person name="Ruckert C."/>
        </authorList>
    </citation>
    <scope>NUCLEOTIDE SEQUENCE</scope>
    <source>
        <strain evidence="3">CGMCC 1.15320</strain>
    </source>
</reference>
<evidence type="ECO:0000256" key="1">
    <source>
        <dbReference type="SAM" id="SignalP"/>
    </source>
</evidence>
<dbReference type="InterPro" id="IPR001466">
    <property type="entry name" value="Beta-lactam-related"/>
</dbReference>
<feature type="chain" id="PRO_5037962027" evidence="1">
    <location>
        <begin position="25"/>
        <end position="431"/>
    </location>
</feature>
<comment type="caution">
    <text evidence="3">The sequence shown here is derived from an EMBL/GenBank/DDBJ whole genome shotgun (WGS) entry which is preliminary data.</text>
</comment>
<proteinExistence type="predicted"/>
<dbReference type="InterPro" id="IPR012338">
    <property type="entry name" value="Beta-lactam/transpept-like"/>
</dbReference>
<dbReference type="PANTHER" id="PTHR43283:SF3">
    <property type="entry name" value="BETA-LACTAMASE FAMILY PROTEIN (AFU_ORTHOLOGUE AFUA_5G07500)"/>
    <property type="match status" value="1"/>
</dbReference>
<feature type="domain" description="Beta-lactamase-related" evidence="2">
    <location>
        <begin position="39"/>
        <end position="409"/>
    </location>
</feature>
<protein>
    <submittedName>
        <fullName evidence="3">1,4-butanediol diacrylate esterase</fullName>
    </submittedName>
</protein>
<dbReference type="RefSeq" id="WP_188718917.1">
    <property type="nucleotide sequence ID" value="NZ_BMIF01000001.1"/>
</dbReference>
<reference evidence="3" key="2">
    <citation type="submission" date="2020-09" db="EMBL/GenBank/DDBJ databases">
        <authorList>
            <person name="Sun Q."/>
            <person name="Zhou Y."/>
        </authorList>
    </citation>
    <scope>NUCLEOTIDE SEQUENCE</scope>
    <source>
        <strain evidence="3">CGMCC 1.15320</strain>
    </source>
</reference>
<dbReference type="Proteomes" id="UP000636264">
    <property type="component" value="Unassembled WGS sequence"/>
</dbReference>
<feature type="signal peptide" evidence="1">
    <location>
        <begin position="1"/>
        <end position="24"/>
    </location>
</feature>
<dbReference type="Pfam" id="PF00144">
    <property type="entry name" value="Beta-lactamase"/>
    <property type="match status" value="1"/>
</dbReference>
<sequence length="431" mass="47642">MFLPSILQLSAATLLSAALIQPLAAQTTANPASDFTQLEEALRAPVERGDVPMAVAGVTDANDTVFIGAFGVRELGGNDGVNEESVFNIASMTKAVTAAAAMQLVEQGKLDLDSPISKWLPMADKLMVLEDFDAEGKPVLRKPNKPVTLRHLMTHSSGLGYVQWSDKLKRYTETQGELPPLTYDQEETWLRPLLFDPGEDWIYGESIDWIGYLVREASGQPLADYVKANITDPLDMNDTSWGLSDAMESRRVTSHQRNEKGELEATDYIADQNPPRDYGGGGLYSTVPDYLKFVRMILNEGTVDGKTILKAETVQEMAKNQMGDVRVKMIYTTDPARSEDAEFFPGVEKTWGLSFMINEEDAPTGRPAGSLAWAGLRNTFFWIDPKNKVGGVYMTQLLPFVDQKALQAFYDFETAFYKSHNADSTMTGSTK</sequence>
<dbReference type="InterPro" id="IPR050789">
    <property type="entry name" value="Diverse_Enzym_Activities"/>
</dbReference>
<evidence type="ECO:0000259" key="2">
    <source>
        <dbReference type="Pfam" id="PF00144"/>
    </source>
</evidence>
<keyword evidence="4" id="KW-1185">Reference proteome</keyword>
<dbReference type="Gene3D" id="3.40.710.10">
    <property type="entry name" value="DD-peptidase/beta-lactamase superfamily"/>
    <property type="match status" value="1"/>
</dbReference>
<evidence type="ECO:0000313" key="3">
    <source>
        <dbReference type="EMBL" id="GGA51034.1"/>
    </source>
</evidence>
<dbReference type="EMBL" id="BMIF01000001">
    <property type="protein sequence ID" value="GGA51034.1"/>
    <property type="molecule type" value="Genomic_DNA"/>
</dbReference>
<evidence type="ECO:0000313" key="4">
    <source>
        <dbReference type="Proteomes" id="UP000636264"/>
    </source>
</evidence>